<proteinExistence type="predicted"/>
<dbReference type="EMBL" id="LCKS01000003">
    <property type="protein sequence ID" value="KKU03172.1"/>
    <property type="molecule type" value="Genomic_DNA"/>
</dbReference>
<protein>
    <recommendedName>
        <fullName evidence="3">Transcription elongation factor GreA/GreB C-terminal domain-containing protein</fullName>
    </recommendedName>
</protein>
<dbReference type="Gene3D" id="3.10.50.30">
    <property type="entry name" value="Transcription elongation factor, GreA/GreB, C-terminal domain"/>
    <property type="match status" value="1"/>
</dbReference>
<organism evidence="1 2">
    <name type="scientific">Candidatus Amesbacteria bacterium GW2011_GWC2_45_19</name>
    <dbReference type="NCBI Taxonomy" id="1618366"/>
    <lineage>
        <taxon>Bacteria</taxon>
        <taxon>Candidatus Amesiibacteriota</taxon>
    </lineage>
</organism>
<evidence type="ECO:0000313" key="1">
    <source>
        <dbReference type="EMBL" id="KKU03172.1"/>
    </source>
</evidence>
<evidence type="ECO:0000313" key="2">
    <source>
        <dbReference type="Proteomes" id="UP000034264"/>
    </source>
</evidence>
<name>A0A0G1M521_9BACT</name>
<reference evidence="1 2" key="1">
    <citation type="journal article" date="2015" name="Nature">
        <title>rRNA introns, odd ribosomes, and small enigmatic genomes across a large radiation of phyla.</title>
        <authorList>
            <person name="Brown C.T."/>
            <person name="Hug L.A."/>
            <person name="Thomas B.C."/>
            <person name="Sharon I."/>
            <person name="Castelle C.J."/>
            <person name="Singh A."/>
            <person name="Wilkins M.J."/>
            <person name="Williams K.H."/>
            <person name="Banfield J.F."/>
        </authorList>
    </citation>
    <scope>NUCLEOTIDE SEQUENCE [LARGE SCALE GENOMIC DNA]</scope>
</reference>
<evidence type="ECO:0008006" key="3">
    <source>
        <dbReference type="Google" id="ProtNLM"/>
    </source>
</evidence>
<comment type="caution">
    <text evidence="1">The sequence shown here is derived from an EMBL/GenBank/DDBJ whole genome shotgun (WGS) entry which is preliminary data.</text>
</comment>
<dbReference type="GO" id="GO:0003677">
    <property type="term" value="F:DNA binding"/>
    <property type="evidence" value="ECO:0007669"/>
    <property type="project" value="InterPro"/>
</dbReference>
<sequence>MRSVLYNALCMAEKLAPLARRALDTRIAVVSQKAEELALSYGKIVSDGGGDSYDDEFARLIEQEKLMAQGAEYTARALLALEILTPPTQFEVVEVGHRVTVKFEGDSELGEAGVTVLTPANVMLLKDLFNQKDEIIVSDRSPLGSALLNKRVGVTLKYTPTLFAKILEISVNAEIFFD</sequence>
<dbReference type="GO" id="GO:0032784">
    <property type="term" value="P:regulation of DNA-templated transcription elongation"/>
    <property type="evidence" value="ECO:0007669"/>
    <property type="project" value="InterPro"/>
</dbReference>
<gene>
    <name evidence="1" type="ORF">UX05_C0003G0011</name>
</gene>
<accession>A0A0G1M521</accession>
<dbReference type="AlphaFoldDB" id="A0A0G1M521"/>
<dbReference type="Proteomes" id="UP000034264">
    <property type="component" value="Unassembled WGS sequence"/>
</dbReference>
<dbReference type="InterPro" id="IPR036953">
    <property type="entry name" value="GreA/GreB_C_sf"/>
</dbReference>